<dbReference type="PROSITE" id="PS01117">
    <property type="entry name" value="HTH_MARR_1"/>
    <property type="match status" value="1"/>
</dbReference>
<dbReference type="GO" id="GO:0003677">
    <property type="term" value="F:DNA binding"/>
    <property type="evidence" value="ECO:0007669"/>
    <property type="project" value="UniProtKB-KW"/>
</dbReference>
<reference evidence="6 7" key="1">
    <citation type="submission" date="2019-07" db="EMBL/GenBank/DDBJ databases">
        <authorList>
            <person name="Hibberd C M."/>
            <person name="Gehrig L. J."/>
            <person name="Chang H.-W."/>
            <person name="Venkatesh S."/>
        </authorList>
    </citation>
    <scope>NUCLEOTIDE SEQUENCE [LARGE SCALE GENOMIC DNA]</scope>
    <source>
        <strain evidence="6">Blautia_luti_SSTS_Bg7063</strain>
    </source>
</reference>
<dbReference type="Pfam" id="PF12802">
    <property type="entry name" value="MarR_2"/>
    <property type="match status" value="1"/>
</dbReference>
<evidence type="ECO:0000313" key="7">
    <source>
        <dbReference type="Proteomes" id="UP000408482"/>
    </source>
</evidence>
<dbReference type="EMBL" id="CABHNW010000007">
    <property type="protein sequence ID" value="VUX30527.1"/>
    <property type="molecule type" value="Genomic_DNA"/>
</dbReference>
<sequence length="172" mass="20110">MFCKEEDEKERQSSFLSLFMKVDRHFMTKCFGQMQELGIYPGQIPVLGLVAKKDGLSQRELAKILNIKPPTVNVSVQRLEKAGFLYKKPDEKDQRVTRIYLTEKGKETKAKALERIHKNEAVMLEGFSEAEQCLLRRFLEQILANIEKIQPEEAIEKLHPDEMTERKEQKRD</sequence>
<evidence type="ECO:0000256" key="1">
    <source>
        <dbReference type="ARBA" id="ARBA00023015"/>
    </source>
</evidence>
<dbReference type="PROSITE" id="PS50995">
    <property type="entry name" value="HTH_MARR_2"/>
    <property type="match status" value="1"/>
</dbReference>
<dbReference type="SMART" id="SM00347">
    <property type="entry name" value="HTH_MARR"/>
    <property type="match status" value="1"/>
</dbReference>
<name>A0A564VE18_9FIRM</name>
<organism evidence="6 7">
    <name type="scientific">Blautia luti</name>
    <dbReference type="NCBI Taxonomy" id="89014"/>
    <lineage>
        <taxon>Bacteria</taxon>
        <taxon>Bacillati</taxon>
        <taxon>Bacillota</taxon>
        <taxon>Clostridia</taxon>
        <taxon>Lachnospirales</taxon>
        <taxon>Lachnospiraceae</taxon>
        <taxon>Blautia</taxon>
    </lineage>
</organism>
<accession>A0A564VE18</accession>
<protein>
    <submittedName>
        <fullName evidence="6">Transcriptional regulator SlyA</fullName>
    </submittedName>
</protein>
<feature type="domain" description="HTH marR-type" evidence="5">
    <location>
        <begin position="12"/>
        <end position="144"/>
    </location>
</feature>
<evidence type="ECO:0000256" key="3">
    <source>
        <dbReference type="ARBA" id="ARBA00023163"/>
    </source>
</evidence>
<proteinExistence type="predicted"/>
<evidence type="ECO:0000256" key="2">
    <source>
        <dbReference type="ARBA" id="ARBA00023125"/>
    </source>
</evidence>
<dbReference type="InterPro" id="IPR036388">
    <property type="entry name" value="WH-like_DNA-bd_sf"/>
</dbReference>
<evidence type="ECO:0000256" key="4">
    <source>
        <dbReference type="SAM" id="MobiDB-lite"/>
    </source>
</evidence>
<dbReference type="Proteomes" id="UP000408482">
    <property type="component" value="Unassembled WGS sequence"/>
</dbReference>
<keyword evidence="7" id="KW-1185">Reference proteome</keyword>
<keyword evidence="3" id="KW-0804">Transcription</keyword>
<dbReference type="SUPFAM" id="SSF46785">
    <property type="entry name" value="Winged helix' DNA-binding domain"/>
    <property type="match status" value="1"/>
</dbReference>
<dbReference type="PRINTS" id="PR00598">
    <property type="entry name" value="HTHMARR"/>
</dbReference>
<dbReference type="PANTHER" id="PTHR42756">
    <property type="entry name" value="TRANSCRIPTIONAL REGULATOR, MARR"/>
    <property type="match status" value="1"/>
</dbReference>
<dbReference type="PANTHER" id="PTHR42756:SF1">
    <property type="entry name" value="TRANSCRIPTIONAL REPRESSOR OF EMRAB OPERON"/>
    <property type="match status" value="1"/>
</dbReference>
<dbReference type="InterPro" id="IPR023187">
    <property type="entry name" value="Tscrpt_reg_MarR-type_CS"/>
</dbReference>
<dbReference type="InterPro" id="IPR036390">
    <property type="entry name" value="WH_DNA-bd_sf"/>
</dbReference>
<dbReference type="GO" id="GO:0003700">
    <property type="term" value="F:DNA-binding transcription factor activity"/>
    <property type="evidence" value="ECO:0007669"/>
    <property type="project" value="InterPro"/>
</dbReference>
<feature type="region of interest" description="Disordered" evidence="4">
    <location>
        <begin position="153"/>
        <end position="172"/>
    </location>
</feature>
<evidence type="ECO:0000313" key="6">
    <source>
        <dbReference type="EMBL" id="VUX30527.1"/>
    </source>
</evidence>
<dbReference type="AlphaFoldDB" id="A0A564VE18"/>
<dbReference type="Gene3D" id="1.10.10.10">
    <property type="entry name" value="Winged helix-like DNA-binding domain superfamily/Winged helix DNA-binding domain"/>
    <property type="match status" value="1"/>
</dbReference>
<keyword evidence="2" id="KW-0238">DNA-binding</keyword>
<keyword evidence="1" id="KW-0805">Transcription regulation</keyword>
<dbReference type="InterPro" id="IPR000835">
    <property type="entry name" value="HTH_MarR-typ"/>
</dbReference>
<gene>
    <name evidence="6" type="primary">slyA</name>
    <name evidence="6" type="ORF">RSSSTS7063_02127</name>
</gene>
<dbReference type="RefSeq" id="WP_243121571.1">
    <property type="nucleotide sequence ID" value="NZ_CABHMX010000003.1"/>
</dbReference>
<evidence type="ECO:0000259" key="5">
    <source>
        <dbReference type="PROSITE" id="PS50995"/>
    </source>
</evidence>